<sequence length="246" mass="27767">MSGCARDPVPLTEYDRQLFSHGLRKWVHEGRFHWLRRETRGLSGAVIELGCFNARSLQYLSFTPTRYLGLDAGTGGGLDEAIARYPQHEFRRSSDPADVSGRWDVALALETLEHLPRPGALEAYVARLAACAPLLLATVPVETGPLFAAKFLYKKHVYGFRADHSFRDFVNQTLGRCERVPQDGHRGFDYRALVRLLSQYYRIVRVEGVRPWLPRFLNTQIAIRAESRLFGRTSRSEPPPAGGRGA</sequence>
<dbReference type="SUPFAM" id="SSF53335">
    <property type="entry name" value="S-adenosyl-L-methionine-dependent methyltransferases"/>
    <property type="match status" value="1"/>
</dbReference>
<name>A0ABV7LGI7_9HYPH</name>
<evidence type="ECO:0000313" key="1">
    <source>
        <dbReference type="EMBL" id="MFC3266639.1"/>
    </source>
</evidence>
<comment type="caution">
    <text evidence="1">The sequence shown here is derived from an EMBL/GenBank/DDBJ whole genome shotgun (WGS) entry which is preliminary data.</text>
</comment>
<dbReference type="EMBL" id="JBHRUV010000047">
    <property type="protein sequence ID" value="MFC3266639.1"/>
    <property type="molecule type" value="Genomic_DNA"/>
</dbReference>
<dbReference type="Proteomes" id="UP001595536">
    <property type="component" value="Unassembled WGS sequence"/>
</dbReference>
<protein>
    <recommendedName>
        <fullName evidence="3">Methyltransferase family protein</fullName>
    </recommendedName>
</protein>
<gene>
    <name evidence="1" type="ORF">ACFOEX_09775</name>
</gene>
<keyword evidence="2" id="KW-1185">Reference proteome</keyword>
<accession>A0ABV7LGI7</accession>
<evidence type="ECO:0000313" key="2">
    <source>
        <dbReference type="Proteomes" id="UP001595536"/>
    </source>
</evidence>
<reference evidence="2" key="1">
    <citation type="journal article" date="2019" name="Int. J. Syst. Evol. Microbiol.">
        <title>The Global Catalogue of Microorganisms (GCM) 10K type strain sequencing project: providing services to taxonomists for standard genome sequencing and annotation.</title>
        <authorList>
            <consortium name="The Broad Institute Genomics Platform"/>
            <consortium name="The Broad Institute Genome Sequencing Center for Infectious Disease"/>
            <person name="Wu L."/>
            <person name="Ma J."/>
        </authorList>
    </citation>
    <scope>NUCLEOTIDE SEQUENCE [LARGE SCALE GENOMIC DNA]</scope>
    <source>
        <strain evidence="2">CCM 7941</strain>
    </source>
</reference>
<proteinExistence type="predicted"/>
<organism evidence="1 2">
    <name type="scientific">Camelimonas abortus</name>
    <dbReference type="NCBI Taxonomy" id="1017184"/>
    <lineage>
        <taxon>Bacteria</taxon>
        <taxon>Pseudomonadati</taxon>
        <taxon>Pseudomonadota</taxon>
        <taxon>Alphaproteobacteria</taxon>
        <taxon>Hyphomicrobiales</taxon>
        <taxon>Chelatococcaceae</taxon>
        <taxon>Camelimonas</taxon>
    </lineage>
</organism>
<evidence type="ECO:0008006" key="3">
    <source>
        <dbReference type="Google" id="ProtNLM"/>
    </source>
</evidence>
<dbReference type="RefSeq" id="WP_376830474.1">
    <property type="nucleotide sequence ID" value="NZ_JBHLWR010000006.1"/>
</dbReference>
<dbReference type="InterPro" id="IPR029063">
    <property type="entry name" value="SAM-dependent_MTases_sf"/>
</dbReference>
<dbReference type="Gene3D" id="3.40.50.150">
    <property type="entry name" value="Vaccinia Virus protein VP39"/>
    <property type="match status" value="1"/>
</dbReference>